<proteinExistence type="predicted"/>
<dbReference type="AlphaFoldDB" id="A0A1M7GZH8"/>
<dbReference type="Proteomes" id="UP000184420">
    <property type="component" value="Unassembled WGS sequence"/>
</dbReference>
<gene>
    <name evidence="1" type="ORF">SAMN05444266_10725</name>
</gene>
<dbReference type="EMBL" id="FRBL01000007">
    <property type="protein sequence ID" value="SHM21792.1"/>
    <property type="molecule type" value="Genomic_DNA"/>
</dbReference>
<evidence type="ECO:0000313" key="1">
    <source>
        <dbReference type="EMBL" id="SHM21792.1"/>
    </source>
</evidence>
<sequence>MILSKKACNIAAALFKPHFSSFKRTSAIDIGGFFNALTCALSASQTAEKFVRSNSTTNSSGVTIPILNLLAILEGKSFLLNVMMISASHLMAAASTWRSLSSGYIIPGINPSNLMVFASGNALSISLQIRVNRFLFRSGLFRNKLSIHSCCICAVHFGTITPTSDKRNNKSLTGAGYKTLASKRTTNLFLLII</sequence>
<name>A0A1M7GZH8_9BACT</name>
<protein>
    <submittedName>
        <fullName evidence="1">Uncharacterized protein</fullName>
    </submittedName>
</protein>
<reference evidence="1 2" key="1">
    <citation type="submission" date="2016-11" db="EMBL/GenBank/DDBJ databases">
        <authorList>
            <person name="Jaros S."/>
            <person name="Januszkiewicz K."/>
            <person name="Wedrychowicz H."/>
        </authorList>
    </citation>
    <scope>NUCLEOTIDE SEQUENCE [LARGE SCALE GENOMIC DNA]</scope>
    <source>
        <strain evidence="1 2">DSM 27406</strain>
    </source>
</reference>
<dbReference type="RefSeq" id="WP_143159996.1">
    <property type="nucleotide sequence ID" value="NZ_FRBL01000007.1"/>
</dbReference>
<evidence type="ECO:0000313" key="2">
    <source>
        <dbReference type="Proteomes" id="UP000184420"/>
    </source>
</evidence>
<organism evidence="1 2">
    <name type="scientific">Chitinophaga jiangningensis</name>
    <dbReference type="NCBI Taxonomy" id="1419482"/>
    <lineage>
        <taxon>Bacteria</taxon>
        <taxon>Pseudomonadati</taxon>
        <taxon>Bacteroidota</taxon>
        <taxon>Chitinophagia</taxon>
        <taxon>Chitinophagales</taxon>
        <taxon>Chitinophagaceae</taxon>
        <taxon>Chitinophaga</taxon>
    </lineage>
</organism>
<accession>A0A1M7GZH8</accession>
<keyword evidence="2" id="KW-1185">Reference proteome</keyword>